<dbReference type="PANTHER" id="PTHR37315:SF1">
    <property type="entry name" value="UPF0311 PROTEIN BLR7842"/>
    <property type="match status" value="1"/>
</dbReference>
<evidence type="ECO:0000313" key="2">
    <source>
        <dbReference type="EMBL" id="MCQ4636725.1"/>
    </source>
</evidence>
<gene>
    <name evidence="2" type="ORF">NE619_08280</name>
</gene>
<sequence>MRLEDYELPTPDFEKLFRAEVLLSDPFPLGEAGGGYREIVAVTGGSFEGAINGEILDFGGDWGLLHSDTINELNTKYLLKTDDGAYISVECSGKLIMDYEDMTGSGDGDNADYYFRQTIRFTAGEKKYSWLNEIVAVAVSVITPDGNVCLDAYKLV</sequence>
<evidence type="ECO:0000256" key="1">
    <source>
        <dbReference type="HAMAP-Rule" id="MF_00775"/>
    </source>
</evidence>
<dbReference type="HAMAP" id="MF_00775">
    <property type="entry name" value="UPF0311"/>
    <property type="match status" value="1"/>
</dbReference>
<dbReference type="Gene3D" id="2.40.160.20">
    <property type="match status" value="1"/>
</dbReference>
<accession>A0ABT1RNH4</accession>
<dbReference type="Proteomes" id="UP001524502">
    <property type="component" value="Unassembled WGS sequence"/>
</dbReference>
<dbReference type="Pfam" id="PF11578">
    <property type="entry name" value="DUF3237"/>
    <property type="match status" value="1"/>
</dbReference>
<protein>
    <recommendedName>
        <fullName evidence="1">UPF0311 protein NE619_08280</fullName>
    </recommendedName>
</protein>
<evidence type="ECO:0000313" key="3">
    <source>
        <dbReference type="Proteomes" id="UP001524502"/>
    </source>
</evidence>
<dbReference type="RefSeq" id="WP_256131919.1">
    <property type="nucleotide sequence ID" value="NZ_JANFXK010000007.1"/>
</dbReference>
<proteinExistence type="inferred from homology"/>
<dbReference type="EMBL" id="JANFXK010000007">
    <property type="protein sequence ID" value="MCQ4636725.1"/>
    <property type="molecule type" value="Genomic_DNA"/>
</dbReference>
<comment type="similarity">
    <text evidence="1">Belongs to the UPF0311 family.</text>
</comment>
<name>A0ABT1RNH4_9FIRM</name>
<dbReference type="PANTHER" id="PTHR37315">
    <property type="entry name" value="UPF0311 PROTEIN BLR7842"/>
    <property type="match status" value="1"/>
</dbReference>
<reference evidence="2 3" key="1">
    <citation type="submission" date="2022-06" db="EMBL/GenBank/DDBJ databases">
        <title>Isolation of gut microbiota from human fecal samples.</title>
        <authorList>
            <person name="Pamer E.G."/>
            <person name="Barat B."/>
            <person name="Waligurski E."/>
            <person name="Medina S."/>
            <person name="Paddock L."/>
            <person name="Mostad J."/>
        </authorList>
    </citation>
    <scope>NUCLEOTIDE SEQUENCE [LARGE SCALE GENOMIC DNA]</scope>
    <source>
        <strain evidence="2 3">SL.3.17</strain>
    </source>
</reference>
<keyword evidence="3" id="KW-1185">Reference proteome</keyword>
<organism evidence="2 3">
    <name type="scientific">Anaerovorax odorimutans</name>
    <dbReference type="NCBI Taxonomy" id="109327"/>
    <lineage>
        <taxon>Bacteria</taxon>
        <taxon>Bacillati</taxon>
        <taxon>Bacillota</taxon>
        <taxon>Clostridia</taxon>
        <taxon>Peptostreptococcales</taxon>
        <taxon>Anaerovoracaceae</taxon>
        <taxon>Anaerovorax</taxon>
    </lineage>
</organism>
<dbReference type="InterPro" id="IPR020915">
    <property type="entry name" value="UPF0311"/>
</dbReference>
<comment type="caution">
    <text evidence="2">The sequence shown here is derived from an EMBL/GenBank/DDBJ whole genome shotgun (WGS) entry which is preliminary data.</text>
</comment>